<reference evidence="5 6" key="1">
    <citation type="submission" date="2024-09" db="EMBL/GenBank/DDBJ databases">
        <title>Novel species of the genus Pelomonas and Roseateles isolated from streams.</title>
        <authorList>
            <person name="Lu H."/>
        </authorList>
    </citation>
    <scope>NUCLEOTIDE SEQUENCE [LARGE SCALE GENOMIC DNA]</scope>
    <source>
        <strain evidence="5 6">BYS96W</strain>
    </source>
</reference>
<comment type="caution">
    <text evidence="5">The sequence shown here is derived from an EMBL/GenBank/DDBJ whole genome shotgun (WGS) entry which is preliminary data.</text>
</comment>
<feature type="modified residue" description="4-aspartylphosphate" evidence="1">
    <location>
        <position position="65"/>
    </location>
</feature>
<organism evidence="5 6">
    <name type="scientific">Pelomonas nitida</name>
    <dbReference type="NCBI Taxonomy" id="3299027"/>
    <lineage>
        <taxon>Bacteria</taxon>
        <taxon>Pseudomonadati</taxon>
        <taxon>Pseudomonadota</taxon>
        <taxon>Betaproteobacteria</taxon>
        <taxon>Burkholderiales</taxon>
        <taxon>Sphaerotilaceae</taxon>
        <taxon>Roseateles</taxon>
    </lineage>
</organism>
<dbReference type="EMBL" id="JBIGIA010000004">
    <property type="protein sequence ID" value="MFG6456649.1"/>
    <property type="molecule type" value="Genomic_DNA"/>
</dbReference>
<evidence type="ECO:0000259" key="2">
    <source>
        <dbReference type="PROSITE" id="PS50110"/>
    </source>
</evidence>
<dbReference type="NCBIfam" id="TIGR00254">
    <property type="entry name" value="GGDEF"/>
    <property type="match status" value="1"/>
</dbReference>
<feature type="domain" description="Response regulatory" evidence="2">
    <location>
        <begin position="12"/>
        <end position="131"/>
    </location>
</feature>
<dbReference type="Proteomes" id="UP001606305">
    <property type="component" value="Unassembled WGS sequence"/>
</dbReference>
<evidence type="ECO:0000313" key="5">
    <source>
        <dbReference type="EMBL" id="MFG6456649.1"/>
    </source>
</evidence>
<sequence length="592" mass="65162">MDRSDRLGMPVHALVIDDDDVDREKLKRLLKRCRPGVDVAEANSKVSALAELRGQAKNFSFIFLDFKLDDGDGRDLLPDIWQLVGSDCVVIAVTGYGSDRAAADAIKLGIHEYLSKNELTGERVAVAIRDGLDWIEGHQRARVAEQELIHRSLHDALTDLPNRHLFLDRIEYHCAQQRRDGHAFALLMIDLDRFKQVNDEFGHLLGDELLVEVGRRLREGVREVDTAARLGGDEFAVLLPGVATLDVAEAVGRKLVGALEAPMALSCGPLSIAASIGIVVAPQHGHDVTTLLSRADQAMYRAKRNLDKVMLYDDLEPGSTNILDRMVLMGEMELALERGDIQWHLQPKVDLAASRPTGFEALARWRHSRFGPIAPDAFITAIEGSKLIWPFTLATIDAALGHLQRLGPTHPHLSISVNVSARVLQQPGLVEHVIQKLDSAGIDPRRLVLELTETALISNPSQARKVLDELATRGIDLSIDDFGAGFTSFGYLRDFMVREIKIDKSYILNLTERSFDQSLVTCLAVFCEARGLRLVAEGVETPECLARLLELGCRYGQGYGIGRPMTIDAALTWIVEQEAGAGDGALAPPLED</sequence>
<dbReference type="Gene3D" id="3.40.50.2300">
    <property type="match status" value="1"/>
</dbReference>
<dbReference type="PROSITE" id="PS50887">
    <property type="entry name" value="GGDEF"/>
    <property type="match status" value="1"/>
</dbReference>
<dbReference type="InterPro" id="IPR011006">
    <property type="entry name" value="CheY-like_superfamily"/>
</dbReference>
<dbReference type="PANTHER" id="PTHR44757:SF2">
    <property type="entry name" value="BIOFILM ARCHITECTURE MAINTENANCE PROTEIN MBAA"/>
    <property type="match status" value="1"/>
</dbReference>
<dbReference type="SMART" id="SM00448">
    <property type="entry name" value="REC"/>
    <property type="match status" value="1"/>
</dbReference>
<proteinExistence type="predicted"/>
<feature type="domain" description="EAL" evidence="3">
    <location>
        <begin position="325"/>
        <end position="578"/>
    </location>
</feature>
<dbReference type="InterPro" id="IPR001789">
    <property type="entry name" value="Sig_transdc_resp-reg_receiver"/>
</dbReference>
<dbReference type="PROSITE" id="PS50110">
    <property type="entry name" value="RESPONSE_REGULATORY"/>
    <property type="match status" value="1"/>
</dbReference>
<dbReference type="SUPFAM" id="SSF55073">
    <property type="entry name" value="Nucleotide cyclase"/>
    <property type="match status" value="1"/>
</dbReference>
<dbReference type="PANTHER" id="PTHR44757">
    <property type="entry name" value="DIGUANYLATE CYCLASE DGCP"/>
    <property type="match status" value="1"/>
</dbReference>
<protein>
    <submittedName>
        <fullName evidence="5">EAL domain-containing protein</fullName>
    </submittedName>
</protein>
<dbReference type="CDD" id="cd01949">
    <property type="entry name" value="GGDEF"/>
    <property type="match status" value="1"/>
</dbReference>
<gene>
    <name evidence="5" type="ORF">ACG00X_07375</name>
</gene>
<evidence type="ECO:0000259" key="4">
    <source>
        <dbReference type="PROSITE" id="PS50887"/>
    </source>
</evidence>
<dbReference type="Gene3D" id="3.30.70.270">
    <property type="match status" value="1"/>
</dbReference>
<dbReference type="CDD" id="cd01948">
    <property type="entry name" value="EAL"/>
    <property type="match status" value="1"/>
</dbReference>
<dbReference type="SUPFAM" id="SSF52172">
    <property type="entry name" value="CheY-like"/>
    <property type="match status" value="1"/>
</dbReference>
<dbReference type="InterPro" id="IPR029787">
    <property type="entry name" value="Nucleotide_cyclase"/>
</dbReference>
<evidence type="ECO:0000313" key="6">
    <source>
        <dbReference type="Proteomes" id="UP001606305"/>
    </source>
</evidence>
<dbReference type="InterPro" id="IPR001633">
    <property type="entry name" value="EAL_dom"/>
</dbReference>
<evidence type="ECO:0000259" key="3">
    <source>
        <dbReference type="PROSITE" id="PS50883"/>
    </source>
</evidence>
<keyword evidence="6" id="KW-1185">Reference proteome</keyword>
<dbReference type="SMART" id="SM00052">
    <property type="entry name" value="EAL"/>
    <property type="match status" value="1"/>
</dbReference>
<evidence type="ECO:0000256" key="1">
    <source>
        <dbReference type="PROSITE-ProRule" id="PRU00169"/>
    </source>
</evidence>
<feature type="domain" description="GGDEF" evidence="4">
    <location>
        <begin position="182"/>
        <end position="314"/>
    </location>
</feature>
<accession>A0ABW7G3W4</accession>
<dbReference type="PROSITE" id="PS50883">
    <property type="entry name" value="EAL"/>
    <property type="match status" value="1"/>
</dbReference>
<dbReference type="SMART" id="SM00267">
    <property type="entry name" value="GGDEF"/>
    <property type="match status" value="1"/>
</dbReference>
<dbReference type="Pfam" id="PF00072">
    <property type="entry name" value="Response_reg"/>
    <property type="match status" value="1"/>
</dbReference>
<dbReference type="SUPFAM" id="SSF141868">
    <property type="entry name" value="EAL domain-like"/>
    <property type="match status" value="1"/>
</dbReference>
<name>A0ABW7G3W4_9BURK</name>
<dbReference type="InterPro" id="IPR000160">
    <property type="entry name" value="GGDEF_dom"/>
</dbReference>
<dbReference type="InterPro" id="IPR043128">
    <property type="entry name" value="Rev_trsase/Diguanyl_cyclase"/>
</dbReference>
<dbReference type="Pfam" id="PF00990">
    <property type="entry name" value="GGDEF"/>
    <property type="match status" value="1"/>
</dbReference>
<dbReference type="Gene3D" id="3.20.20.450">
    <property type="entry name" value="EAL domain"/>
    <property type="match status" value="1"/>
</dbReference>
<keyword evidence="1" id="KW-0597">Phosphoprotein</keyword>
<dbReference type="Pfam" id="PF00563">
    <property type="entry name" value="EAL"/>
    <property type="match status" value="1"/>
</dbReference>
<dbReference type="InterPro" id="IPR035919">
    <property type="entry name" value="EAL_sf"/>
</dbReference>
<dbReference type="InterPro" id="IPR052155">
    <property type="entry name" value="Biofilm_reg_signaling"/>
</dbReference>